<comment type="pathway">
    <text evidence="4">Lipid metabolism.</text>
</comment>
<evidence type="ECO:0000313" key="21">
    <source>
        <dbReference type="Proteomes" id="UP000275256"/>
    </source>
</evidence>
<proteinExistence type="inferred from homology"/>
<keyword evidence="9" id="KW-0444">Lipid biosynthesis</keyword>
<keyword evidence="21" id="KW-1185">Reference proteome</keyword>
<feature type="transmembrane region" description="Helical" evidence="19">
    <location>
        <begin position="99"/>
        <end position="117"/>
    </location>
</feature>
<dbReference type="UniPathway" id="UPA00557">
    <property type="reaction ID" value="UER00614"/>
</dbReference>
<evidence type="ECO:0000256" key="16">
    <source>
        <dbReference type="ARBA" id="ARBA00023209"/>
    </source>
</evidence>
<evidence type="ECO:0000256" key="10">
    <source>
        <dbReference type="ARBA" id="ARBA00022679"/>
    </source>
</evidence>
<dbReference type="EMBL" id="REFW01000002">
    <property type="protein sequence ID" value="RMB59769.1"/>
    <property type="molecule type" value="Genomic_DNA"/>
</dbReference>
<keyword evidence="16" id="KW-0594">Phospholipid biosynthesis</keyword>
<accession>A0A3M0GF30</accession>
<protein>
    <recommendedName>
        <fullName evidence="7 18">Phosphatidate cytidylyltransferase</fullName>
        <ecNumber evidence="6 18">2.7.7.41</ecNumber>
    </recommendedName>
</protein>
<keyword evidence="15 19" id="KW-0472">Membrane</keyword>
<evidence type="ECO:0000256" key="19">
    <source>
        <dbReference type="SAM" id="Phobius"/>
    </source>
</evidence>
<evidence type="ECO:0000256" key="17">
    <source>
        <dbReference type="ARBA" id="ARBA00023264"/>
    </source>
</evidence>
<evidence type="ECO:0000256" key="12">
    <source>
        <dbReference type="ARBA" id="ARBA00022695"/>
    </source>
</evidence>
<evidence type="ECO:0000313" key="20">
    <source>
        <dbReference type="EMBL" id="RMB59769.1"/>
    </source>
</evidence>
<evidence type="ECO:0000256" key="9">
    <source>
        <dbReference type="ARBA" id="ARBA00022516"/>
    </source>
</evidence>
<dbReference type="Pfam" id="PF01148">
    <property type="entry name" value="CTP_transf_1"/>
    <property type="match status" value="1"/>
</dbReference>
<comment type="subcellular location">
    <subcellularLocation>
        <location evidence="2">Cell membrane</location>
        <topology evidence="2">Multi-pass membrane protein</topology>
    </subcellularLocation>
</comment>
<keyword evidence="10 18" id="KW-0808">Transferase</keyword>
<dbReference type="RefSeq" id="WP_121901248.1">
    <property type="nucleotide sequence ID" value="NZ_REFW01000002.1"/>
</dbReference>
<feature type="transmembrane region" description="Helical" evidence="19">
    <location>
        <begin position="155"/>
        <end position="175"/>
    </location>
</feature>
<comment type="similarity">
    <text evidence="5 18">Belongs to the CDS family.</text>
</comment>
<dbReference type="AlphaFoldDB" id="A0A3M0GF30"/>
<evidence type="ECO:0000256" key="14">
    <source>
        <dbReference type="ARBA" id="ARBA00023098"/>
    </source>
</evidence>
<dbReference type="GO" id="GO:0016024">
    <property type="term" value="P:CDP-diacylglycerol biosynthetic process"/>
    <property type="evidence" value="ECO:0007669"/>
    <property type="project" value="UniProtKB-UniPathway"/>
</dbReference>
<evidence type="ECO:0000256" key="3">
    <source>
        <dbReference type="ARBA" id="ARBA00005119"/>
    </source>
</evidence>
<keyword evidence="17" id="KW-1208">Phospholipid metabolism</keyword>
<feature type="transmembrane region" description="Helical" evidence="19">
    <location>
        <begin position="196"/>
        <end position="215"/>
    </location>
</feature>
<keyword evidence="14" id="KW-0443">Lipid metabolism</keyword>
<comment type="catalytic activity">
    <reaction evidence="1 18">
        <text>a 1,2-diacyl-sn-glycero-3-phosphate + CTP + H(+) = a CDP-1,2-diacyl-sn-glycerol + diphosphate</text>
        <dbReference type="Rhea" id="RHEA:16229"/>
        <dbReference type="ChEBI" id="CHEBI:15378"/>
        <dbReference type="ChEBI" id="CHEBI:33019"/>
        <dbReference type="ChEBI" id="CHEBI:37563"/>
        <dbReference type="ChEBI" id="CHEBI:58332"/>
        <dbReference type="ChEBI" id="CHEBI:58608"/>
        <dbReference type="EC" id="2.7.7.41"/>
    </reaction>
</comment>
<comment type="pathway">
    <text evidence="3 18">Phospholipid metabolism; CDP-diacylglycerol biosynthesis; CDP-diacylglycerol from sn-glycerol 3-phosphate: step 3/3.</text>
</comment>
<dbReference type="OrthoDB" id="9799199at2"/>
<evidence type="ECO:0000256" key="15">
    <source>
        <dbReference type="ARBA" id="ARBA00023136"/>
    </source>
</evidence>
<feature type="transmembrane region" description="Helical" evidence="19">
    <location>
        <begin position="74"/>
        <end position="93"/>
    </location>
</feature>
<dbReference type="EC" id="2.7.7.41" evidence="6 18"/>
<evidence type="ECO:0000256" key="6">
    <source>
        <dbReference type="ARBA" id="ARBA00012487"/>
    </source>
</evidence>
<comment type="caution">
    <text evidence="20">The sequence shown here is derived from an EMBL/GenBank/DDBJ whole genome shotgun (WGS) entry which is preliminary data.</text>
</comment>
<keyword evidence="11 18" id="KW-0812">Transmembrane</keyword>
<dbReference type="Proteomes" id="UP000275256">
    <property type="component" value="Unassembled WGS sequence"/>
</dbReference>
<feature type="transmembrane region" description="Helical" evidence="19">
    <location>
        <begin position="20"/>
        <end position="53"/>
    </location>
</feature>
<evidence type="ECO:0000256" key="8">
    <source>
        <dbReference type="ARBA" id="ARBA00022475"/>
    </source>
</evidence>
<evidence type="ECO:0000256" key="2">
    <source>
        <dbReference type="ARBA" id="ARBA00004651"/>
    </source>
</evidence>
<organism evidence="20 21">
    <name type="scientific">Tessaracoccus antarcticus</name>
    <dbReference type="NCBI Taxonomy" id="2479848"/>
    <lineage>
        <taxon>Bacteria</taxon>
        <taxon>Bacillati</taxon>
        <taxon>Actinomycetota</taxon>
        <taxon>Actinomycetes</taxon>
        <taxon>Propionibacteriales</taxon>
        <taxon>Propionibacteriaceae</taxon>
        <taxon>Tessaracoccus</taxon>
    </lineage>
</organism>
<keyword evidence="13 19" id="KW-1133">Transmembrane helix</keyword>
<name>A0A3M0GF30_9ACTN</name>
<evidence type="ECO:0000256" key="11">
    <source>
        <dbReference type="ARBA" id="ARBA00022692"/>
    </source>
</evidence>
<evidence type="ECO:0000256" key="7">
    <source>
        <dbReference type="ARBA" id="ARBA00019373"/>
    </source>
</evidence>
<reference evidence="20 21" key="1">
    <citation type="submission" date="2018-10" db="EMBL/GenBank/DDBJ databases">
        <title>Tessaracoccus antarcticuss sp. nov., isolated from sediment.</title>
        <authorList>
            <person name="Zhou L.Y."/>
            <person name="Du Z.J."/>
        </authorList>
    </citation>
    <scope>NUCLEOTIDE SEQUENCE [LARGE SCALE GENOMIC DNA]</scope>
    <source>
        <strain evidence="20 21">JDX10</strain>
    </source>
</reference>
<feature type="transmembrane region" description="Helical" evidence="19">
    <location>
        <begin position="221"/>
        <end position="244"/>
    </location>
</feature>
<evidence type="ECO:0000256" key="4">
    <source>
        <dbReference type="ARBA" id="ARBA00005189"/>
    </source>
</evidence>
<keyword evidence="12 18" id="KW-0548">Nucleotidyltransferase</keyword>
<evidence type="ECO:0000256" key="13">
    <source>
        <dbReference type="ARBA" id="ARBA00022989"/>
    </source>
</evidence>
<gene>
    <name evidence="20" type="ORF">EAX62_08450</name>
</gene>
<dbReference type="GO" id="GO:0004605">
    <property type="term" value="F:phosphatidate cytidylyltransferase activity"/>
    <property type="evidence" value="ECO:0007669"/>
    <property type="project" value="UniProtKB-EC"/>
</dbReference>
<dbReference type="GO" id="GO:0005886">
    <property type="term" value="C:plasma membrane"/>
    <property type="evidence" value="ECO:0007669"/>
    <property type="project" value="UniProtKB-SubCell"/>
</dbReference>
<feature type="transmembrane region" description="Helical" evidence="19">
    <location>
        <begin position="129"/>
        <end position="149"/>
    </location>
</feature>
<keyword evidence="8" id="KW-1003">Cell membrane</keyword>
<evidence type="ECO:0000256" key="5">
    <source>
        <dbReference type="ARBA" id="ARBA00010185"/>
    </source>
</evidence>
<dbReference type="InterPro" id="IPR000374">
    <property type="entry name" value="PC_trans"/>
</dbReference>
<sequence length="287" mass="29346">MTTAASTPLSNPPTGRNLPAAIAVGVAAFAAVAGGLLFLPWLFVAVIGLGLCLAVVELDRALQRKGIHASRLPILVGTGLSFVGGYAVSLFQFGLSPVAFVMVCAAGTMLAALVARLSRGPEGFMRDAAGSGFIVAYIPLMGVFVPLLLGAENGSMRLVAIISCVVVSDVSAYAVGSQLGRHKLAPLISPSKTWEGLAGSIVFAGVAGVLLGVFLLDTTWWVGLIMGVALSLGGTLGDLVESLIKRDAGIKDMSNFLPGHGGVMDRLDSMLVAVPVGWLVLHLALGA</sequence>
<evidence type="ECO:0000256" key="1">
    <source>
        <dbReference type="ARBA" id="ARBA00001698"/>
    </source>
</evidence>
<dbReference type="PANTHER" id="PTHR46382:SF1">
    <property type="entry name" value="PHOSPHATIDATE CYTIDYLYLTRANSFERASE"/>
    <property type="match status" value="1"/>
</dbReference>
<dbReference type="PANTHER" id="PTHR46382">
    <property type="entry name" value="PHOSPHATIDATE CYTIDYLYLTRANSFERASE"/>
    <property type="match status" value="1"/>
</dbReference>
<evidence type="ECO:0000256" key="18">
    <source>
        <dbReference type="RuleBase" id="RU003938"/>
    </source>
</evidence>
<dbReference type="PROSITE" id="PS01315">
    <property type="entry name" value="CDS"/>
    <property type="match status" value="1"/>
</dbReference>